<comment type="caution">
    <text evidence="1">The sequence shown here is derived from an EMBL/GenBank/DDBJ whole genome shotgun (WGS) entry which is preliminary data.</text>
</comment>
<dbReference type="Proteomes" id="UP000828390">
    <property type="component" value="Unassembled WGS sequence"/>
</dbReference>
<protein>
    <submittedName>
        <fullName evidence="1">Uncharacterized protein</fullName>
    </submittedName>
</protein>
<evidence type="ECO:0000313" key="1">
    <source>
        <dbReference type="EMBL" id="KAH3806898.1"/>
    </source>
</evidence>
<organism evidence="1 2">
    <name type="scientific">Dreissena polymorpha</name>
    <name type="common">Zebra mussel</name>
    <name type="synonym">Mytilus polymorpha</name>
    <dbReference type="NCBI Taxonomy" id="45954"/>
    <lineage>
        <taxon>Eukaryota</taxon>
        <taxon>Metazoa</taxon>
        <taxon>Spiralia</taxon>
        <taxon>Lophotrochozoa</taxon>
        <taxon>Mollusca</taxon>
        <taxon>Bivalvia</taxon>
        <taxon>Autobranchia</taxon>
        <taxon>Heteroconchia</taxon>
        <taxon>Euheterodonta</taxon>
        <taxon>Imparidentia</taxon>
        <taxon>Neoheterodontei</taxon>
        <taxon>Myida</taxon>
        <taxon>Dreissenoidea</taxon>
        <taxon>Dreissenidae</taxon>
        <taxon>Dreissena</taxon>
    </lineage>
</organism>
<gene>
    <name evidence="1" type="ORF">DPMN_135226</name>
</gene>
<accession>A0A9D4JFL1</accession>
<dbReference type="AlphaFoldDB" id="A0A9D4JFL1"/>
<sequence>MNDNDFSHSELVDRLALNIIKTNLLTKFHEDRTVNVASRKLTKKNSRPLAAMLFNQLASFFHKDWTIHVASSVKNAPTKTIFKLIQDIIGTNLLTKFHEDRKNKSIYGQMPRPRGGHVFQATGIMF</sequence>
<reference evidence="1" key="2">
    <citation type="submission" date="2020-11" db="EMBL/GenBank/DDBJ databases">
        <authorList>
            <person name="McCartney M.A."/>
            <person name="Auch B."/>
            <person name="Kono T."/>
            <person name="Mallez S."/>
            <person name="Becker A."/>
            <person name="Gohl D.M."/>
            <person name="Silverstein K.A.T."/>
            <person name="Koren S."/>
            <person name="Bechman K.B."/>
            <person name="Herman A."/>
            <person name="Abrahante J.E."/>
            <person name="Garbe J."/>
        </authorList>
    </citation>
    <scope>NUCLEOTIDE SEQUENCE</scope>
    <source>
        <strain evidence="1">Duluth1</strain>
        <tissue evidence="1">Whole animal</tissue>
    </source>
</reference>
<reference evidence="1" key="1">
    <citation type="journal article" date="2019" name="bioRxiv">
        <title>The Genome of the Zebra Mussel, Dreissena polymorpha: A Resource for Invasive Species Research.</title>
        <authorList>
            <person name="McCartney M.A."/>
            <person name="Auch B."/>
            <person name="Kono T."/>
            <person name="Mallez S."/>
            <person name="Zhang Y."/>
            <person name="Obille A."/>
            <person name="Becker A."/>
            <person name="Abrahante J.E."/>
            <person name="Garbe J."/>
            <person name="Badalamenti J.P."/>
            <person name="Herman A."/>
            <person name="Mangelson H."/>
            <person name="Liachko I."/>
            <person name="Sullivan S."/>
            <person name="Sone E.D."/>
            <person name="Koren S."/>
            <person name="Silverstein K.A.T."/>
            <person name="Beckman K.B."/>
            <person name="Gohl D.M."/>
        </authorList>
    </citation>
    <scope>NUCLEOTIDE SEQUENCE</scope>
    <source>
        <strain evidence="1">Duluth1</strain>
        <tissue evidence="1">Whole animal</tissue>
    </source>
</reference>
<evidence type="ECO:0000313" key="2">
    <source>
        <dbReference type="Proteomes" id="UP000828390"/>
    </source>
</evidence>
<proteinExistence type="predicted"/>
<keyword evidence="2" id="KW-1185">Reference proteome</keyword>
<dbReference type="EMBL" id="JAIWYP010000006">
    <property type="protein sequence ID" value="KAH3806898.1"/>
    <property type="molecule type" value="Genomic_DNA"/>
</dbReference>
<name>A0A9D4JFL1_DREPO</name>